<reference evidence="2 3" key="2">
    <citation type="submission" date="2020-03" db="EMBL/GenBank/DDBJ databases">
        <authorList>
            <person name="Ichikawa N."/>
            <person name="Kimura A."/>
            <person name="Kitahashi Y."/>
            <person name="Uohara A."/>
        </authorList>
    </citation>
    <scope>NUCLEOTIDE SEQUENCE [LARGE SCALE GENOMIC DNA]</scope>
    <source>
        <strain evidence="2 3">NBRC 105367</strain>
    </source>
</reference>
<dbReference type="SUPFAM" id="SSF48452">
    <property type="entry name" value="TPR-like"/>
    <property type="match status" value="2"/>
</dbReference>
<evidence type="ECO:0000256" key="1">
    <source>
        <dbReference type="SAM" id="MobiDB-lite"/>
    </source>
</evidence>
<reference evidence="2 3" key="1">
    <citation type="submission" date="2020-03" db="EMBL/GenBank/DDBJ databases">
        <title>Whole genome shotgun sequence of Phytohabitans suffuscus NBRC 105367.</title>
        <authorList>
            <person name="Komaki H."/>
            <person name="Tamura T."/>
        </authorList>
    </citation>
    <scope>NUCLEOTIDE SEQUENCE [LARGE SCALE GENOMIC DNA]</scope>
    <source>
        <strain evidence="2 3">NBRC 105367</strain>
    </source>
</reference>
<evidence type="ECO:0008006" key="4">
    <source>
        <dbReference type="Google" id="ProtNLM"/>
    </source>
</evidence>
<dbReference type="InterPro" id="IPR011990">
    <property type="entry name" value="TPR-like_helical_dom_sf"/>
</dbReference>
<gene>
    <name evidence="2" type="ORF">Psuf_013540</name>
</gene>
<keyword evidence="3" id="KW-1185">Reference proteome</keyword>
<organism evidence="2 3">
    <name type="scientific">Phytohabitans suffuscus</name>
    <dbReference type="NCBI Taxonomy" id="624315"/>
    <lineage>
        <taxon>Bacteria</taxon>
        <taxon>Bacillati</taxon>
        <taxon>Actinomycetota</taxon>
        <taxon>Actinomycetes</taxon>
        <taxon>Micromonosporales</taxon>
        <taxon>Micromonosporaceae</taxon>
    </lineage>
</organism>
<evidence type="ECO:0000313" key="2">
    <source>
        <dbReference type="EMBL" id="BCB84041.1"/>
    </source>
</evidence>
<dbReference type="KEGG" id="psuu:Psuf_013540"/>
<feature type="region of interest" description="Disordered" evidence="1">
    <location>
        <begin position="378"/>
        <end position="398"/>
    </location>
</feature>
<dbReference type="Proteomes" id="UP000503011">
    <property type="component" value="Chromosome"/>
</dbReference>
<dbReference type="AlphaFoldDB" id="A0A6F8YDK4"/>
<dbReference type="PANTHER" id="PTHR47691">
    <property type="entry name" value="REGULATOR-RELATED"/>
    <property type="match status" value="1"/>
</dbReference>
<proteinExistence type="predicted"/>
<evidence type="ECO:0000313" key="3">
    <source>
        <dbReference type="Proteomes" id="UP000503011"/>
    </source>
</evidence>
<sequence length="398" mass="42308">MIDSSYYAALAERAEPHLYGPEQCAWLERLDLEAANLRAALDGAVERGDRPLALRLVGALGWYWYLRGHHSEGRRSAARALAVPGTGGDTTRAAAWAAGLAIVAGEAGPDRAVPEGAGARARWFVAHAHLRLGDVPAAGALVEQALAAFREAGDRWGEAAALASRARRAILRGDLTAGARDGERSLAVFTEVGDRWGQRYAGEQLAHLAEIAGDYATAARLYQDGSLGQGRVAMLTGDHDRARESFERALRLAVERSDGFEQEGARLGLAQLARRTGDLDGAEAQLRTILARHERLAADHGRPFHGVTLVLAELGFAAEERGDAALARSLHERGLAAAHEIGDPRAEALAHEGLAAAAALDGDRRAAWTHLTQAIRLRGPDTPLPRPNAATSSAPSPR</sequence>
<name>A0A6F8YDK4_9ACTN</name>
<dbReference type="PANTHER" id="PTHR47691:SF3">
    <property type="entry name" value="HTH-TYPE TRANSCRIPTIONAL REGULATOR RV0890C-RELATED"/>
    <property type="match status" value="1"/>
</dbReference>
<dbReference type="Gene3D" id="1.25.40.10">
    <property type="entry name" value="Tetratricopeptide repeat domain"/>
    <property type="match status" value="2"/>
</dbReference>
<dbReference type="RefSeq" id="WP_173155040.1">
    <property type="nucleotide sequence ID" value="NZ_AP022871.1"/>
</dbReference>
<protein>
    <recommendedName>
        <fullName evidence="4">MalT-like TPR region domain-containing protein</fullName>
    </recommendedName>
</protein>
<feature type="compositionally biased region" description="Polar residues" evidence="1">
    <location>
        <begin position="389"/>
        <end position="398"/>
    </location>
</feature>
<accession>A0A6F8YDK4</accession>
<dbReference type="EMBL" id="AP022871">
    <property type="protein sequence ID" value="BCB84041.1"/>
    <property type="molecule type" value="Genomic_DNA"/>
</dbReference>